<proteinExistence type="predicted"/>
<dbReference type="EMBL" id="JAUIRO010000006">
    <property type="protein sequence ID" value="KAK0709659.1"/>
    <property type="molecule type" value="Genomic_DNA"/>
</dbReference>
<name>A0AA40A5F5_9PEZI</name>
<comment type="caution">
    <text evidence="1">The sequence shown here is derived from an EMBL/GenBank/DDBJ whole genome shotgun (WGS) entry which is preliminary data.</text>
</comment>
<protein>
    <submittedName>
        <fullName evidence="1">Uncharacterized protein</fullName>
    </submittedName>
</protein>
<dbReference type="AlphaFoldDB" id="A0AA40A5F5"/>
<dbReference type="Proteomes" id="UP001172101">
    <property type="component" value="Unassembled WGS sequence"/>
</dbReference>
<evidence type="ECO:0000313" key="1">
    <source>
        <dbReference type="EMBL" id="KAK0709659.1"/>
    </source>
</evidence>
<organism evidence="1 2">
    <name type="scientific">Lasiosphaeria miniovina</name>
    <dbReference type="NCBI Taxonomy" id="1954250"/>
    <lineage>
        <taxon>Eukaryota</taxon>
        <taxon>Fungi</taxon>
        <taxon>Dikarya</taxon>
        <taxon>Ascomycota</taxon>
        <taxon>Pezizomycotina</taxon>
        <taxon>Sordariomycetes</taxon>
        <taxon>Sordariomycetidae</taxon>
        <taxon>Sordariales</taxon>
        <taxon>Lasiosphaeriaceae</taxon>
        <taxon>Lasiosphaeria</taxon>
    </lineage>
</organism>
<keyword evidence="2" id="KW-1185">Reference proteome</keyword>
<dbReference type="GeneID" id="85325860"/>
<evidence type="ECO:0000313" key="2">
    <source>
        <dbReference type="Proteomes" id="UP001172101"/>
    </source>
</evidence>
<accession>A0AA40A5F5</accession>
<reference evidence="1" key="1">
    <citation type="submission" date="2023-06" db="EMBL/GenBank/DDBJ databases">
        <title>Genome-scale phylogeny and comparative genomics of the fungal order Sordariales.</title>
        <authorList>
            <consortium name="Lawrence Berkeley National Laboratory"/>
            <person name="Hensen N."/>
            <person name="Bonometti L."/>
            <person name="Westerberg I."/>
            <person name="Brannstrom I.O."/>
            <person name="Guillou S."/>
            <person name="Cros-Aarteil S."/>
            <person name="Calhoun S."/>
            <person name="Haridas S."/>
            <person name="Kuo A."/>
            <person name="Mondo S."/>
            <person name="Pangilinan J."/>
            <person name="Riley R."/>
            <person name="LaButti K."/>
            <person name="Andreopoulos B."/>
            <person name="Lipzen A."/>
            <person name="Chen C."/>
            <person name="Yanf M."/>
            <person name="Daum C."/>
            <person name="Ng V."/>
            <person name="Clum A."/>
            <person name="Steindorff A."/>
            <person name="Ohm R."/>
            <person name="Martin F."/>
            <person name="Silar P."/>
            <person name="Natvig D."/>
            <person name="Lalanne C."/>
            <person name="Gautier V."/>
            <person name="Ament-velasquez S.L."/>
            <person name="Kruys A."/>
            <person name="Hutchinson M.I."/>
            <person name="Powell A.J."/>
            <person name="Barry K."/>
            <person name="Miller A.N."/>
            <person name="Grigoriev I.V."/>
            <person name="Debuchy R."/>
            <person name="Gladieux P."/>
            <person name="Thoren M.H."/>
            <person name="Johannesson H."/>
        </authorList>
    </citation>
    <scope>NUCLEOTIDE SEQUENCE</scope>
    <source>
        <strain evidence="1">SMH2392-1A</strain>
    </source>
</reference>
<dbReference type="RefSeq" id="XP_060292963.1">
    <property type="nucleotide sequence ID" value="XM_060442590.1"/>
</dbReference>
<gene>
    <name evidence="1" type="ORF">B0T26DRAFT_722428</name>
</gene>
<sequence length="66" mass="7228">MVLRMAATEVSLAPPSPPPEYAWREVLVLFVLSCPPRSGPQSSCLPTTECWVPAHHQAEQTSQVRG</sequence>